<organism evidence="2 3">
    <name type="scientific">Sediminivirga luteola</name>
    <dbReference type="NCBI Taxonomy" id="1774748"/>
    <lineage>
        <taxon>Bacteria</taxon>
        <taxon>Bacillati</taxon>
        <taxon>Actinomycetota</taxon>
        <taxon>Actinomycetes</taxon>
        <taxon>Micrococcales</taxon>
        <taxon>Brevibacteriaceae</taxon>
        <taxon>Sediminivirga</taxon>
    </lineage>
</organism>
<proteinExistence type="predicted"/>
<accession>A0A8J2TX34</accession>
<gene>
    <name evidence="2" type="ORF">GCM10011333_12210</name>
</gene>
<reference evidence="2" key="1">
    <citation type="journal article" date="2014" name="Int. J. Syst. Evol. Microbiol.">
        <title>Complete genome sequence of Corynebacterium casei LMG S-19264T (=DSM 44701T), isolated from a smear-ripened cheese.</title>
        <authorList>
            <consortium name="US DOE Joint Genome Institute (JGI-PGF)"/>
            <person name="Walter F."/>
            <person name="Albersmeier A."/>
            <person name="Kalinowski J."/>
            <person name="Ruckert C."/>
        </authorList>
    </citation>
    <scope>NUCLEOTIDE SEQUENCE</scope>
    <source>
        <strain evidence="2">CGMCC 1.12785</strain>
    </source>
</reference>
<evidence type="ECO:0000313" key="3">
    <source>
        <dbReference type="Proteomes" id="UP000616114"/>
    </source>
</evidence>
<dbReference type="Pfam" id="PF14216">
    <property type="entry name" value="DUF4326"/>
    <property type="match status" value="1"/>
</dbReference>
<comment type="caution">
    <text evidence="2">The sequence shown here is derived from an EMBL/GenBank/DDBJ whole genome shotgun (WGS) entry which is preliminary data.</text>
</comment>
<dbReference type="Proteomes" id="UP000616114">
    <property type="component" value="Unassembled WGS sequence"/>
</dbReference>
<keyword evidence="3" id="KW-1185">Reference proteome</keyword>
<protein>
    <recommendedName>
        <fullName evidence="1">DUF4326 domain-containing protein</fullName>
    </recommendedName>
</protein>
<evidence type="ECO:0000259" key="1">
    <source>
        <dbReference type="Pfam" id="PF14216"/>
    </source>
</evidence>
<sequence>MKGWRMPADTIYVGRGTRWGNPWHGRGGTTYGPAWWEYRSRAMSEVTRGTSDNEKVHLYRTNSDPHASAAHAVELFRTYCDVMDRDHKHEFAAWVHPLRGRDLACWCRLDAPCHADVLLEIANQEVTT</sequence>
<feature type="domain" description="DUF4326" evidence="1">
    <location>
        <begin position="2"/>
        <end position="120"/>
    </location>
</feature>
<name>A0A8J2TX34_9MICO</name>
<dbReference type="AlphaFoldDB" id="A0A8J2TX34"/>
<dbReference type="InterPro" id="IPR025475">
    <property type="entry name" value="DUF4326"/>
</dbReference>
<reference evidence="2" key="2">
    <citation type="submission" date="2020-09" db="EMBL/GenBank/DDBJ databases">
        <authorList>
            <person name="Sun Q."/>
            <person name="Zhou Y."/>
        </authorList>
    </citation>
    <scope>NUCLEOTIDE SEQUENCE</scope>
    <source>
        <strain evidence="2">CGMCC 1.12785</strain>
    </source>
</reference>
<dbReference type="EMBL" id="BMFY01000004">
    <property type="protein sequence ID" value="GGA10943.1"/>
    <property type="molecule type" value="Genomic_DNA"/>
</dbReference>
<evidence type="ECO:0000313" key="2">
    <source>
        <dbReference type="EMBL" id="GGA10943.1"/>
    </source>
</evidence>